<evidence type="ECO:0000313" key="1">
    <source>
        <dbReference type="EMBL" id="TNJ29422.1"/>
    </source>
</evidence>
<comment type="caution">
    <text evidence="1">The sequence shown here is derived from an EMBL/GenBank/DDBJ whole genome shotgun (WGS) entry which is preliminary data.</text>
</comment>
<evidence type="ECO:0000313" key="2">
    <source>
        <dbReference type="Proteomes" id="UP000315496"/>
    </source>
</evidence>
<gene>
    <name evidence="1" type="ORF">GMRT_10284</name>
</gene>
<dbReference type="AlphaFoldDB" id="A0A4Z1SU29"/>
<organism evidence="1 2">
    <name type="scientific">Giardia muris</name>
    <dbReference type="NCBI Taxonomy" id="5742"/>
    <lineage>
        <taxon>Eukaryota</taxon>
        <taxon>Metamonada</taxon>
        <taxon>Diplomonadida</taxon>
        <taxon>Hexamitidae</taxon>
        <taxon>Giardiinae</taxon>
        <taxon>Giardia</taxon>
    </lineage>
</organism>
<proteinExistence type="predicted"/>
<reference evidence="1 2" key="1">
    <citation type="submission" date="2019-05" db="EMBL/GenBank/DDBJ databases">
        <title>The compact genome of Giardia muris reveals important steps in the evolution of intestinal protozoan parasites.</title>
        <authorList>
            <person name="Xu F."/>
            <person name="Jimenez-Gonzalez A."/>
            <person name="Einarsson E."/>
            <person name="Astvaldsson A."/>
            <person name="Peirasmaki D."/>
            <person name="Eckmann L."/>
            <person name="Andersson J.O."/>
            <person name="Svard S.G."/>
            <person name="Jerlstrom-Hultqvist J."/>
        </authorList>
    </citation>
    <scope>NUCLEOTIDE SEQUENCE [LARGE SCALE GENOMIC DNA]</scope>
    <source>
        <strain evidence="1 2">Roberts-Thomson</strain>
    </source>
</reference>
<accession>A0A4Z1SU29</accession>
<dbReference type="Proteomes" id="UP000315496">
    <property type="component" value="Chromosome 1"/>
</dbReference>
<dbReference type="EMBL" id="VDLU01000001">
    <property type="protein sequence ID" value="TNJ29422.1"/>
    <property type="molecule type" value="Genomic_DNA"/>
</dbReference>
<sequence length="676" mass="76188">MSNTDLERILNTWSVSESSRRAVIDGLTESSVISCPDHAICLPDLVLESSDLIDPLSTHVNLSDTMLLETALSTNICALPTPDLHTMNKAHVNTLLRPEVYLPGVEGLIRNERQSHLLSLDDITISPDGQIFSLKGTGVRSLTFEFCDLGIVFTEVRILDLSFNPHLDLRHVIDFLKAHNMKGLEEIWLYGTNHGQKDDERALEEIQKQVSIITLKTVKLYDVFYATTYPTITLMHLFYTLDHYNDHEVWIDDTSDLETSLSSIDPKKEQEYPIFIATNLILDSSIPEKNLVFLEKLCTSQIPYLPKLTDVWVDIPESYSFEPISFRTIPFRINGQQILTMLIPRTEISHITLSTEMLLDLRGKVYDFWHRTARIVPIDFEGDRFTKAGVYLYSPDAESAFNIAYFSTPLANPSVGKERNSYAMLTLNSRMQLVFVWMAERGKPNAHRSPSYEINLVNSGNTTTADNRLVMSVKLGWDVKDPRVSKCLVDSLLKDATASGWAIYPALRCANASTLQGGLTLCPFAHESITTGIVLFASQVARMHAKHQIPCFLDPQRNIMTRNVSEAACMLISRAVRSFVVLPLTKEIAQVFKLEILLTLADEIITSCQIVRVSATSLEKRRLLFLPSDINRNLFFNPLTESLRHVSLQGFMNRSITLALEALAIPEVACVIYSVQ</sequence>
<keyword evidence="2" id="KW-1185">Reference proteome</keyword>
<protein>
    <submittedName>
        <fullName evidence="1">Uncharacterized protein</fullName>
    </submittedName>
</protein>
<dbReference type="VEuPathDB" id="GiardiaDB:GMRT_10284"/>
<name>A0A4Z1SU29_GIAMU</name>